<accession>A0ABV4ZRQ4</accession>
<dbReference type="Proteomes" id="UP001577267">
    <property type="component" value="Unassembled WGS sequence"/>
</dbReference>
<dbReference type="CDD" id="cd03768">
    <property type="entry name" value="SR_ResInv"/>
    <property type="match status" value="1"/>
</dbReference>
<evidence type="ECO:0000313" key="6">
    <source>
        <dbReference type="EMBL" id="MFB4196806.1"/>
    </source>
</evidence>
<dbReference type="EMBL" id="JBHGBT010000022">
    <property type="protein sequence ID" value="MFB4196806.1"/>
    <property type="molecule type" value="Genomic_DNA"/>
</dbReference>
<dbReference type="InterPro" id="IPR056911">
    <property type="entry name" value="Phage_Znf_bind_put"/>
</dbReference>
<dbReference type="InterPro" id="IPR006120">
    <property type="entry name" value="Resolvase_HTH_dom"/>
</dbReference>
<dbReference type="Gene3D" id="1.10.10.60">
    <property type="entry name" value="Homeodomain-like"/>
    <property type="match status" value="1"/>
</dbReference>
<evidence type="ECO:0000259" key="5">
    <source>
        <dbReference type="PROSITE" id="PS51736"/>
    </source>
</evidence>
<dbReference type="SMART" id="SM00857">
    <property type="entry name" value="Resolvase"/>
    <property type="match status" value="1"/>
</dbReference>
<feature type="domain" description="Resolvase/invertase-type recombinase catalytic" evidence="5">
    <location>
        <begin position="85"/>
        <end position="229"/>
    </location>
</feature>
<dbReference type="InterPro" id="IPR050639">
    <property type="entry name" value="SSR_resolvase"/>
</dbReference>
<sequence>MTTNTVPAAQVERHDCPKCEAPAGSPCRTAKGKVAASYHTGRFALVPALKAELTVKTPADRHPGKPWKRGAAVSQAPAPTPGAAIRIGYARCSTVGQELQSQLDALARAECTRVFSEKISTRVKERPELDKALTLAREIRTAAPGQPVILTVVEMKRLARNAAELMSLSARLQSEGVQLELLSGPLQGVYDPHGAGAIVFAVLAVTAEVEREGIREKTLEGLDTADSNGSHGGRPTVMDDDKLAVARARQVKGESVTSIAKALGVSRATLYRHLGG</sequence>
<comment type="caution">
    <text evidence="6">The sequence shown here is derived from an EMBL/GenBank/DDBJ whole genome shotgun (WGS) entry which is preliminary data.</text>
</comment>
<feature type="region of interest" description="Disordered" evidence="4">
    <location>
        <begin position="58"/>
        <end position="78"/>
    </location>
</feature>
<evidence type="ECO:0000256" key="1">
    <source>
        <dbReference type="ARBA" id="ARBA00009913"/>
    </source>
</evidence>
<dbReference type="SUPFAM" id="SSF53041">
    <property type="entry name" value="Resolvase-like"/>
    <property type="match status" value="1"/>
</dbReference>
<protein>
    <submittedName>
        <fullName evidence="6">Recombinase family protein</fullName>
    </submittedName>
</protein>
<dbReference type="PANTHER" id="PTHR30461:SF2">
    <property type="entry name" value="SERINE RECOMBINASE PINE-RELATED"/>
    <property type="match status" value="1"/>
</dbReference>
<proteinExistence type="inferred from homology"/>
<dbReference type="Pfam" id="PF24623">
    <property type="entry name" value="Phage_zn_bind_8"/>
    <property type="match status" value="1"/>
</dbReference>
<evidence type="ECO:0000313" key="7">
    <source>
        <dbReference type="Proteomes" id="UP001577267"/>
    </source>
</evidence>
<dbReference type="CDD" id="cd00569">
    <property type="entry name" value="HTH_Hin_like"/>
    <property type="match status" value="1"/>
</dbReference>
<comment type="similarity">
    <text evidence="1">Belongs to the site-specific recombinase resolvase family.</text>
</comment>
<dbReference type="InterPro" id="IPR009057">
    <property type="entry name" value="Homeodomain-like_sf"/>
</dbReference>
<reference evidence="6 7" key="1">
    <citation type="submission" date="2024-09" db="EMBL/GenBank/DDBJ databases">
        <title>Draft genome sequence of multifaceted antimicrobials producing Streptomyces sp. strain FH1.</title>
        <authorList>
            <person name="Hassan F."/>
            <person name="Ali H."/>
            <person name="Hassan N."/>
            <person name="Nawaz A."/>
        </authorList>
    </citation>
    <scope>NUCLEOTIDE SEQUENCE [LARGE SCALE GENOMIC DNA]</scope>
    <source>
        <strain evidence="6 7">FH1</strain>
    </source>
</reference>
<name>A0ABV4ZRQ4_9ACTN</name>
<dbReference type="PANTHER" id="PTHR30461">
    <property type="entry name" value="DNA-INVERTASE FROM LAMBDOID PROPHAGE"/>
    <property type="match status" value="1"/>
</dbReference>
<dbReference type="InterPro" id="IPR036162">
    <property type="entry name" value="Resolvase-like_N_sf"/>
</dbReference>
<feature type="region of interest" description="Disordered" evidence="4">
    <location>
        <begin position="218"/>
        <end position="239"/>
    </location>
</feature>
<dbReference type="SUPFAM" id="SSF46689">
    <property type="entry name" value="Homeodomain-like"/>
    <property type="match status" value="1"/>
</dbReference>
<dbReference type="Gene3D" id="3.40.50.1390">
    <property type="entry name" value="Resolvase, N-terminal catalytic domain"/>
    <property type="match status" value="1"/>
</dbReference>
<evidence type="ECO:0000256" key="4">
    <source>
        <dbReference type="SAM" id="MobiDB-lite"/>
    </source>
</evidence>
<evidence type="ECO:0000256" key="2">
    <source>
        <dbReference type="ARBA" id="ARBA00023125"/>
    </source>
</evidence>
<keyword evidence="2" id="KW-0238">DNA-binding</keyword>
<evidence type="ECO:0000256" key="3">
    <source>
        <dbReference type="ARBA" id="ARBA00023172"/>
    </source>
</evidence>
<dbReference type="Pfam" id="PF00239">
    <property type="entry name" value="Resolvase"/>
    <property type="match status" value="1"/>
</dbReference>
<dbReference type="RefSeq" id="WP_375064930.1">
    <property type="nucleotide sequence ID" value="NZ_JBHGBT010000022.1"/>
</dbReference>
<keyword evidence="3" id="KW-0233">DNA recombination</keyword>
<gene>
    <name evidence="6" type="ORF">ACE11A_20915</name>
</gene>
<organism evidence="6 7">
    <name type="scientific">Streptomyces carpaticus</name>
    <dbReference type="NCBI Taxonomy" id="285558"/>
    <lineage>
        <taxon>Bacteria</taxon>
        <taxon>Bacillati</taxon>
        <taxon>Actinomycetota</taxon>
        <taxon>Actinomycetes</taxon>
        <taxon>Kitasatosporales</taxon>
        <taxon>Streptomycetaceae</taxon>
        <taxon>Streptomyces</taxon>
    </lineage>
</organism>
<dbReference type="Pfam" id="PF02796">
    <property type="entry name" value="HTH_7"/>
    <property type="match status" value="1"/>
</dbReference>
<keyword evidence="7" id="KW-1185">Reference proteome</keyword>
<dbReference type="InterPro" id="IPR006119">
    <property type="entry name" value="Resolv_N"/>
</dbReference>
<dbReference type="PROSITE" id="PS51736">
    <property type="entry name" value="RECOMBINASES_3"/>
    <property type="match status" value="1"/>
</dbReference>